<proteinExistence type="predicted"/>
<reference evidence="3" key="1">
    <citation type="journal article" date="2019" name="Int. J. Syst. Evol. Microbiol.">
        <title>The Global Catalogue of Microorganisms (GCM) 10K type strain sequencing project: providing services to taxonomists for standard genome sequencing and annotation.</title>
        <authorList>
            <consortium name="The Broad Institute Genomics Platform"/>
            <consortium name="The Broad Institute Genome Sequencing Center for Infectious Disease"/>
            <person name="Wu L."/>
            <person name="Ma J."/>
        </authorList>
    </citation>
    <scope>NUCLEOTIDE SEQUENCE [LARGE SCALE GENOMIC DNA]</scope>
    <source>
        <strain evidence="3">JCM 19125</strain>
    </source>
</reference>
<keyword evidence="3" id="KW-1185">Reference proteome</keyword>
<sequence length="119" mass="11961">MTGGGRPRSAERGMVTVELAVGFLVAVAMTTALVGASLLGVAQATAAEASAQLARQAARGDDDAFAEARGRVPDGARIEVDRQAGGVEARVTLSVPVLKLGVVDVSAMAWAAYEPGVGP</sequence>
<dbReference type="NCBIfam" id="NF041390">
    <property type="entry name" value="TadE_Rv3655c"/>
    <property type="match status" value="1"/>
</dbReference>
<dbReference type="Proteomes" id="UP001501521">
    <property type="component" value="Unassembled WGS sequence"/>
</dbReference>
<comment type="caution">
    <text evidence="2">The sequence shown here is derived from an EMBL/GenBank/DDBJ whole genome shotgun (WGS) entry which is preliminary data.</text>
</comment>
<evidence type="ECO:0000313" key="2">
    <source>
        <dbReference type="EMBL" id="GAA4890790.1"/>
    </source>
</evidence>
<accession>A0ABP9EZY2</accession>
<evidence type="ECO:0000256" key="1">
    <source>
        <dbReference type="SAM" id="Phobius"/>
    </source>
</evidence>
<keyword evidence="1" id="KW-0472">Membrane</keyword>
<evidence type="ECO:0008006" key="4">
    <source>
        <dbReference type="Google" id="ProtNLM"/>
    </source>
</evidence>
<organism evidence="2 3">
    <name type="scientific">Tessaracoccus lubricantis</name>
    <dbReference type="NCBI Taxonomy" id="545543"/>
    <lineage>
        <taxon>Bacteria</taxon>
        <taxon>Bacillati</taxon>
        <taxon>Actinomycetota</taxon>
        <taxon>Actinomycetes</taxon>
        <taxon>Propionibacteriales</taxon>
        <taxon>Propionibacteriaceae</taxon>
        <taxon>Tessaracoccus</taxon>
    </lineage>
</organism>
<protein>
    <recommendedName>
        <fullName evidence="4">Pilus assembly protein TadE</fullName>
    </recommendedName>
</protein>
<gene>
    <name evidence="2" type="ORF">GCM10025789_04230</name>
</gene>
<feature type="transmembrane region" description="Helical" evidence="1">
    <location>
        <begin position="20"/>
        <end position="42"/>
    </location>
</feature>
<dbReference type="InterPro" id="IPR049790">
    <property type="entry name" value="Rv3655c/TadE"/>
</dbReference>
<keyword evidence="1" id="KW-1133">Transmembrane helix</keyword>
<name>A0ABP9EZY2_9ACTN</name>
<keyword evidence="1" id="KW-0812">Transmembrane</keyword>
<evidence type="ECO:0000313" key="3">
    <source>
        <dbReference type="Proteomes" id="UP001501521"/>
    </source>
</evidence>
<dbReference type="EMBL" id="BAABLV010000008">
    <property type="protein sequence ID" value="GAA4890790.1"/>
    <property type="molecule type" value="Genomic_DNA"/>
</dbReference>